<dbReference type="OrthoDB" id="8943515at2"/>
<dbReference type="HOGENOM" id="CLU_2303167_0_0_4"/>
<dbReference type="PATRIC" id="fig|573737.6.peg.1869"/>
<proteinExistence type="predicted"/>
<dbReference type="KEGG" id="pox:MB84_05310"/>
<dbReference type="EMBL" id="CP011253">
    <property type="protein sequence ID" value="AKC69009.1"/>
    <property type="molecule type" value="Genomic_DNA"/>
</dbReference>
<dbReference type="InterPro" id="IPR047754">
    <property type="entry name" value="T3SS_SctI-like"/>
</dbReference>
<gene>
    <name evidence="1" type="ORF">MB84_05310</name>
</gene>
<evidence type="ECO:0000313" key="2">
    <source>
        <dbReference type="Proteomes" id="UP000035050"/>
    </source>
</evidence>
<evidence type="ECO:0000313" key="1">
    <source>
        <dbReference type="EMBL" id="AKC69009.1"/>
    </source>
</evidence>
<accession>A0A0E3U5B2</accession>
<dbReference type="Proteomes" id="UP000035050">
    <property type="component" value="Chromosome"/>
</dbReference>
<dbReference type="NCBIfam" id="NF038054">
    <property type="entry name" value="T3SS_SctI"/>
    <property type="match status" value="1"/>
</dbReference>
<dbReference type="RefSeq" id="WP_046290361.1">
    <property type="nucleotide sequence ID" value="NZ_CP011253.3"/>
</dbReference>
<sequence>MLFDPSLLSVRSSDPDVSVSATDPAAGQTLESRFMNAVANLSADFEADRAGIAAAASRFDPSKPESAMDLQNRLAVYGIDVGMASSLARKSVAAVEALLR</sequence>
<keyword evidence="2" id="KW-1185">Reference proteome</keyword>
<protein>
    <submittedName>
        <fullName evidence="1">Uncharacterized protein</fullName>
    </submittedName>
</protein>
<name>A0A0E3U5B2_9BURK</name>
<dbReference type="AlphaFoldDB" id="A0A0E3U5B2"/>
<reference evidence="1" key="1">
    <citation type="submission" date="2016-06" db="EMBL/GenBank/DDBJ databases">
        <title>Pandoraea oxalativorans DSM 23570 Genome Sequencing.</title>
        <authorList>
            <person name="Ee R."/>
            <person name="Lim Y.-L."/>
            <person name="Yong D."/>
            <person name="Yin W.-F."/>
            <person name="Chan K.-G."/>
        </authorList>
    </citation>
    <scope>NUCLEOTIDE SEQUENCE</scope>
    <source>
        <strain evidence="1">DSM 23570</strain>
    </source>
</reference>
<organism evidence="1 2">
    <name type="scientific">Pandoraea oxalativorans</name>
    <dbReference type="NCBI Taxonomy" id="573737"/>
    <lineage>
        <taxon>Bacteria</taxon>
        <taxon>Pseudomonadati</taxon>
        <taxon>Pseudomonadota</taxon>
        <taxon>Betaproteobacteria</taxon>
        <taxon>Burkholderiales</taxon>
        <taxon>Burkholderiaceae</taxon>
        <taxon>Pandoraea</taxon>
    </lineage>
</organism>